<proteinExistence type="predicted"/>
<sequence>MKGLNNTRFILLQPSSLPTTKPSAASPPPSPIISSHHRLWLLLFLSLFTLASLLTLLSTASNHSQSLSFSPTLATEATRLPSHIFDTLLHYAALVNSSTHMPEPDMLAIAAVLRRRAPCNMLVFGLGAESPLWRALNHGGRTVFLDENSYYAEYMEGQHPGLETYDVSYTTQVRDLHDLLASARESRNSDCRPVQNLLFSECRLALNDLPNQLYDVNWDVILVDGPRGYSPKSPGRMAAIFTASVLARSAKRDGTTDVMVHDYDREVERMCSEEFLCLENFREETGTPYLAHYVINGGNAARRDTFCSNVKTGEEVEVEVVCAHLKLKV</sequence>
<dbReference type="Gene3D" id="3.40.50.150">
    <property type="entry name" value="Vaccinia Virus protein VP39"/>
    <property type="match status" value="1"/>
</dbReference>
<dbReference type="InterPro" id="IPR006514">
    <property type="entry name" value="IRX15/GXM/AGM"/>
</dbReference>
<keyword evidence="4 5" id="KW-0472">Membrane</keyword>
<dbReference type="Pfam" id="PF21729">
    <property type="entry name" value="IRX15_IRX15L_GXM"/>
    <property type="match status" value="1"/>
</dbReference>
<dbReference type="PANTHER" id="PTHR31444">
    <property type="entry name" value="OS11G0490100 PROTEIN"/>
    <property type="match status" value="1"/>
</dbReference>
<dbReference type="InterPro" id="IPR029063">
    <property type="entry name" value="SAM-dependent_MTases_sf"/>
</dbReference>
<keyword evidence="2 5" id="KW-0812">Transmembrane</keyword>
<accession>A0AAD6ES09</accession>
<organism evidence="6 7">
    <name type="scientific">Rhynchospora tenuis</name>
    <dbReference type="NCBI Taxonomy" id="198213"/>
    <lineage>
        <taxon>Eukaryota</taxon>
        <taxon>Viridiplantae</taxon>
        <taxon>Streptophyta</taxon>
        <taxon>Embryophyta</taxon>
        <taxon>Tracheophyta</taxon>
        <taxon>Spermatophyta</taxon>
        <taxon>Magnoliopsida</taxon>
        <taxon>Liliopsida</taxon>
        <taxon>Poales</taxon>
        <taxon>Cyperaceae</taxon>
        <taxon>Cyperoideae</taxon>
        <taxon>Rhynchosporeae</taxon>
        <taxon>Rhynchospora</taxon>
    </lineage>
</organism>
<comment type="caution">
    <text evidence="6">The sequence shown here is derived from an EMBL/GenBank/DDBJ whole genome shotgun (WGS) entry which is preliminary data.</text>
</comment>
<gene>
    <name evidence="6" type="ORF">LUZ61_002641</name>
</gene>
<dbReference type="GO" id="GO:0045492">
    <property type="term" value="P:xylan biosynthetic process"/>
    <property type="evidence" value="ECO:0007669"/>
    <property type="project" value="InterPro"/>
</dbReference>
<evidence type="ECO:0000313" key="6">
    <source>
        <dbReference type="EMBL" id="KAJ3698936.1"/>
    </source>
</evidence>
<evidence type="ECO:0008006" key="8">
    <source>
        <dbReference type="Google" id="ProtNLM"/>
    </source>
</evidence>
<protein>
    <recommendedName>
        <fullName evidence="8">Polysaccharide biosynthesis domain-containing protein</fullName>
    </recommendedName>
</protein>
<feature type="transmembrane region" description="Helical" evidence="5">
    <location>
        <begin position="39"/>
        <end position="60"/>
    </location>
</feature>
<evidence type="ECO:0000256" key="1">
    <source>
        <dbReference type="ARBA" id="ARBA00004194"/>
    </source>
</evidence>
<evidence type="ECO:0000256" key="5">
    <source>
        <dbReference type="SAM" id="Phobius"/>
    </source>
</evidence>
<evidence type="ECO:0000256" key="3">
    <source>
        <dbReference type="ARBA" id="ARBA00022989"/>
    </source>
</evidence>
<dbReference type="NCBIfam" id="TIGR01627">
    <property type="entry name" value="A_thal_3515"/>
    <property type="match status" value="1"/>
</dbReference>
<name>A0AAD6ES09_9POAL</name>
<dbReference type="GO" id="GO:0000139">
    <property type="term" value="C:Golgi membrane"/>
    <property type="evidence" value="ECO:0007669"/>
    <property type="project" value="UniProtKB-SubCell"/>
</dbReference>
<keyword evidence="7" id="KW-1185">Reference proteome</keyword>
<dbReference type="AlphaFoldDB" id="A0AAD6ES09"/>
<dbReference type="Proteomes" id="UP001210211">
    <property type="component" value="Unassembled WGS sequence"/>
</dbReference>
<evidence type="ECO:0000256" key="4">
    <source>
        <dbReference type="ARBA" id="ARBA00023136"/>
    </source>
</evidence>
<reference evidence="6 7" key="1">
    <citation type="journal article" date="2022" name="Cell">
        <title>Repeat-based holocentromeres influence genome architecture and karyotype evolution.</title>
        <authorList>
            <person name="Hofstatter P.G."/>
            <person name="Thangavel G."/>
            <person name="Lux T."/>
            <person name="Neumann P."/>
            <person name="Vondrak T."/>
            <person name="Novak P."/>
            <person name="Zhang M."/>
            <person name="Costa L."/>
            <person name="Castellani M."/>
            <person name="Scott A."/>
            <person name="Toegelov H."/>
            <person name="Fuchs J."/>
            <person name="Mata-Sucre Y."/>
            <person name="Dias Y."/>
            <person name="Vanzela A.L.L."/>
            <person name="Huettel B."/>
            <person name="Almeida C.C.S."/>
            <person name="Simkova H."/>
            <person name="Souza G."/>
            <person name="Pedrosa-Harand A."/>
            <person name="Macas J."/>
            <person name="Mayer K.F.X."/>
            <person name="Houben A."/>
            <person name="Marques A."/>
        </authorList>
    </citation>
    <scope>NUCLEOTIDE SEQUENCE [LARGE SCALE GENOMIC DNA]</scope>
    <source>
        <strain evidence="6">RhyTen1mFocal</strain>
    </source>
</reference>
<evidence type="ECO:0000256" key="2">
    <source>
        <dbReference type="ARBA" id="ARBA00022692"/>
    </source>
</evidence>
<comment type="subcellular location">
    <subcellularLocation>
        <location evidence="1">Golgi apparatus membrane</location>
        <topology evidence="1">Single-pass membrane protein</topology>
    </subcellularLocation>
</comment>
<dbReference type="EMBL" id="JAMRDG010000001">
    <property type="protein sequence ID" value="KAJ3698936.1"/>
    <property type="molecule type" value="Genomic_DNA"/>
</dbReference>
<evidence type="ECO:0000313" key="7">
    <source>
        <dbReference type="Proteomes" id="UP001210211"/>
    </source>
</evidence>
<keyword evidence="3 5" id="KW-1133">Transmembrane helix</keyword>